<evidence type="ECO:0000256" key="7">
    <source>
        <dbReference type="ARBA" id="ARBA00022801"/>
    </source>
</evidence>
<dbReference type="FunFam" id="3.40.630.10:FF:000084">
    <property type="entry name" value="Carboxypeptidase B2"/>
    <property type="match status" value="1"/>
</dbReference>
<dbReference type="PANTHER" id="PTHR11705:SF91">
    <property type="entry name" value="FI01817P-RELATED"/>
    <property type="match status" value="1"/>
</dbReference>
<evidence type="ECO:0000313" key="13">
    <source>
        <dbReference type="Proteomes" id="UP000887575"/>
    </source>
</evidence>
<feature type="signal peptide" evidence="11">
    <location>
        <begin position="1"/>
        <end position="16"/>
    </location>
</feature>
<keyword evidence="7" id="KW-0378">Hydrolase</keyword>
<evidence type="ECO:0000256" key="10">
    <source>
        <dbReference type="PROSITE-ProRule" id="PRU01379"/>
    </source>
</evidence>
<dbReference type="AlphaFoldDB" id="A0AAF3FN67"/>
<dbReference type="GO" id="GO:0006508">
    <property type="term" value="P:proteolysis"/>
    <property type="evidence" value="ECO:0007669"/>
    <property type="project" value="UniProtKB-KW"/>
</dbReference>
<keyword evidence="3" id="KW-0121">Carboxypeptidase</keyword>
<evidence type="ECO:0000256" key="4">
    <source>
        <dbReference type="ARBA" id="ARBA00022670"/>
    </source>
</evidence>
<dbReference type="WBParaSite" id="MBELARI_LOCUS8627">
    <property type="protein sequence ID" value="MBELARI_LOCUS8627"/>
    <property type="gene ID" value="MBELARI_LOCUS8627"/>
</dbReference>
<keyword evidence="9" id="KW-0482">Metalloprotease</keyword>
<evidence type="ECO:0000256" key="6">
    <source>
        <dbReference type="ARBA" id="ARBA00022729"/>
    </source>
</evidence>
<dbReference type="PROSITE" id="PS52035">
    <property type="entry name" value="PEPTIDASE_M14"/>
    <property type="match status" value="1"/>
</dbReference>
<feature type="domain" description="Peptidase M14" evidence="12">
    <location>
        <begin position="109"/>
        <end position="404"/>
    </location>
</feature>
<protein>
    <submittedName>
        <fullName evidence="14">Peptidase M14 carboxypeptidase A domain-containing protein</fullName>
    </submittedName>
</protein>
<comment type="similarity">
    <text evidence="2 10">Belongs to the peptidase M14 family.</text>
</comment>
<dbReference type="GO" id="GO:0004181">
    <property type="term" value="F:metallocarboxypeptidase activity"/>
    <property type="evidence" value="ECO:0007669"/>
    <property type="project" value="InterPro"/>
</dbReference>
<dbReference type="GO" id="GO:0008270">
    <property type="term" value="F:zinc ion binding"/>
    <property type="evidence" value="ECO:0007669"/>
    <property type="project" value="InterPro"/>
</dbReference>
<keyword evidence="4" id="KW-0645">Protease</keyword>
<evidence type="ECO:0000256" key="1">
    <source>
        <dbReference type="ARBA" id="ARBA00001947"/>
    </source>
</evidence>
<dbReference type="PROSITE" id="PS00132">
    <property type="entry name" value="CARBOXYPEPT_ZN_1"/>
    <property type="match status" value="1"/>
</dbReference>
<keyword evidence="6 11" id="KW-0732">Signal</keyword>
<dbReference type="InterPro" id="IPR003146">
    <property type="entry name" value="M14A_act_pep"/>
</dbReference>
<evidence type="ECO:0000256" key="11">
    <source>
        <dbReference type="SAM" id="SignalP"/>
    </source>
</evidence>
<reference evidence="14" key="1">
    <citation type="submission" date="2024-02" db="UniProtKB">
        <authorList>
            <consortium name="WormBaseParasite"/>
        </authorList>
    </citation>
    <scope>IDENTIFICATION</scope>
</reference>
<dbReference type="PRINTS" id="PR00765">
    <property type="entry name" value="CRBOXYPTASEA"/>
</dbReference>
<feature type="active site" description="Proton donor/acceptor" evidence="10">
    <location>
        <position position="367"/>
    </location>
</feature>
<accession>A0AAF3FN67</accession>
<proteinExistence type="inferred from homology"/>
<keyword evidence="8" id="KW-0862">Zinc</keyword>
<dbReference type="Gene3D" id="3.40.630.10">
    <property type="entry name" value="Zn peptidases"/>
    <property type="match status" value="1"/>
</dbReference>
<dbReference type="PANTHER" id="PTHR11705">
    <property type="entry name" value="PROTEASE FAMILY M14 CARBOXYPEPTIDASE A,B"/>
    <property type="match status" value="1"/>
</dbReference>
<dbReference type="Pfam" id="PF00246">
    <property type="entry name" value="Peptidase_M14"/>
    <property type="match status" value="1"/>
</dbReference>
<organism evidence="13 14">
    <name type="scientific">Mesorhabditis belari</name>
    <dbReference type="NCBI Taxonomy" id="2138241"/>
    <lineage>
        <taxon>Eukaryota</taxon>
        <taxon>Metazoa</taxon>
        <taxon>Ecdysozoa</taxon>
        <taxon>Nematoda</taxon>
        <taxon>Chromadorea</taxon>
        <taxon>Rhabditida</taxon>
        <taxon>Rhabditina</taxon>
        <taxon>Rhabditomorpha</taxon>
        <taxon>Rhabditoidea</taxon>
        <taxon>Rhabditidae</taxon>
        <taxon>Mesorhabditinae</taxon>
        <taxon>Mesorhabditis</taxon>
    </lineage>
</organism>
<comment type="cofactor">
    <cofactor evidence="1">
        <name>Zn(2+)</name>
        <dbReference type="ChEBI" id="CHEBI:29105"/>
    </cofactor>
</comment>
<dbReference type="InterPro" id="IPR000834">
    <property type="entry name" value="Peptidase_M14"/>
</dbReference>
<evidence type="ECO:0000256" key="2">
    <source>
        <dbReference type="ARBA" id="ARBA00005988"/>
    </source>
</evidence>
<dbReference type="Pfam" id="PF02244">
    <property type="entry name" value="Propep_M14"/>
    <property type="match status" value="1"/>
</dbReference>
<dbReference type="SMART" id="SM00631">
    <property type="entry name" value="Zn_pept"/>
    <property type="match status" value="1"/>
</dbReference>
<evidence type="ECO:0000256" key="3">
    <source>
        <dbReference type="ARBA" id="ARBA00022645"/>
    </source>
</evidence>
<dbReference type="Proteomes" id="UP000887575">
    <property type="component" value="Unassembled WGS sequence"/>
</dbReference>
<dbReference type="SUPFAM" id="SSF53187">
    <property type="entry name" value="Zn-dependent exopeptidases"/>
    <property type="match status" value="1"/>
</dbReference>
<evidence type="ECO:0000259" key="12">
    <source>
        <dbReference type="PROSITE" id="PS52035"/>
    </source>
</evidence>
<evidence type="ECO:0000256" key="9">
    <source>
        <dbReference type="ARBA" id="ARBA00023049"/>
    </source>
</evidence>
<evidence type="ECO:0000256" key="5">
    <source>
        <dbReference type="ARBA" id="ARBA00022723"/>
    </source>
</evidence>
<sequence length="423" mass="49280">MRFFLIFSFCCFTVLSQRQYFDHKFLTIRTSLENEKVLKELAQKLDFHRFSSRLNGKNLILLKPHEIEKTKDLLKKNGITFEIKDVGYIKYSGKGIDYLSTRGDFNISTYNDFDLQMESLDSLTQKYKRKVKKIVLGETFEKRPLVALKLGFESKNSKPSIFMNAGIHAREWITSSSILWLINELLSNESYKEFLKDLDIYIAPMWNPDGYQFSRTKERNWRKNRRFYEDPEDEEICVGIDLNRNYPFKWKHQKCSNENGSGPVGGSELETQALMKFLTKNKDQLKGYIDFHSFGEHILYPFAYKKHIYPTNVEELKLIGKKMQKAIATVRDTEYDLINIADGMYPAPGSTADYAKSIGIRYTYGFELVPDGKHGIDGFNVPDTEIEPTGREVLAALRVLFERIIRDDEKTSLNQKTKTSMHL</sequence>
<keyword evidence="13" id="KW-1185">Reference proteome</keyword>
<dbReference type="InterPro" id="IPR057246">
    <property type="entry name" value="CARBOXYPEPT_ZN_1"/>
</dbReference>
<evidence type="ECO:0000313" key="14">
    <source>
        <dbReference type="WBParaSite" id="MBELARI_LOCUS8627"/>
    </source>
</evidence>
<feature type="chain" id="PRO_5042023366" evidence="11">
    <location>
        <begin position="17"/>
        <end position="423"/>
    </location>
</feature>
<evidence type="ECO:0000256" key="8">
    <source>
        <dbReference type="ARBA" id="ARBA00022833"/>
    </source>
</evidence>
<keyword evidence="5" id="KW-0479">Metal-binding</keyword>
<dbReference type="GO" id="GO:0005615">
    <property type="term" value="C:extracellular space"/>
    <property type="evidence" value="ECO:0007669"/>
    <property type="project" value="TreeGrafter"/>
</dbReference>
<name>A0AAF3FN67_9BILA</name>